<feature type="compositionally biased region" description="Low complexity" evidence="1">
    <location>
        <begin position="1"/>
        <end position="20"/>
    </location>
</feature>
<evidence type="ECO:0000313" key="2">
    <source>
        <dbReference type="EMBL" id="PYH30563.1"/>
    </source>
</evidence>
<dbReference type="GeneID" id="37126556"/>
<dbReference type="RefSeq" id="XP_025476041.1">
    <property type="nucleotide sequence ID" value="XM_025624100.1"/>
</dbReference>
<gene>
    <name evidence="2" type="ORF">BO87DRAFT_379673</name>
</gene>
<sequence>MSDRTGSTNTNTNNNNKSGGSTSGGAQITEAKASIITSPRNINQLSTWGQSARDRRQGGNKGSDSKGPSDSPSRSMGCESCLLSCHTGWPRLY</sequence>
<dbReference type="AlphaFoldDB" id="A0A318YDT1"/>
<evidence type="ECO:0000313" key="3">
    <source>
        <dbReference type="Proteomes" id="UP000247647"/>
    </source>
</evidence>
<reference evidence="2" key="1">
    <citation type="submission" date="2016-12" db="EMBL/GenBank/DDBJ databases">
        <title>The genomes of Aspergillus section Nigri reveals drivers in fungal speciation.</title>
        <authorList>
            <consortium name="DOE Joint Genome Institute"/>
            <person name="Vesth T.C."/>
            <person name="Nybo J."/>
            <person name="Theobald S."/>
            <person name="Brandl J."/>
            <person name="Frisvad J.C."/>
            <person name="Nielsen K.F."/>
            <person name="Lyhne E.K."/>
            <person name="Kogle M.E."/>
            <person name="Kuo A."/>
            <person name="Riley R."/>
            <person name="Clum A."/>
            <person name="Nolan M."/>
            <person name="Lipzen A."/>
            <person name="Salamov A."/>
            <person name="Henrissat B."/>
            <person name="Wiebenga A."/>
            <person name="De Vries R.P."/>
            <person name="Grigoriev I.V."/>
            <person name="Mortensen U.H."/>
            <person name="Andersen M.R."/>
            <person name="Baker S.E."/>
        </authorList>
    </citation>
    <scope>NUCLEOTIDE SEQUENCE [LARGE SCALE GENOMIC DNA]</scope>
    <source>
        <strain evidence="2">CBS 115656</strain>
    </source>
</reference>
<dbReference type="EMBL" id="KZ821479">
    <property type="protein sequence ID" value="PYH30563.1"/>
    <property type="molecule type" value="Genomic_DNA"/>
</dbReference>
<organism evidence="2 3">
    <name type="scientific">Aspergillus neoniger (strain CBS 115656)</name>
    <dbReference type="NCBI Taxonomy" id="1448310"/>
    <lineage>
        <taxon>Eukaryota</taxon>
        <taxon>Fungi</taxon>
        <taxon>Dikarya</taxon>
        <taxon>Ascomycota</taxon>
        <taxon>Pezizomycotina</taxon>
        <taxon>Eurotiomycetes</taxon>
        <taxon>Eurotiomycetidae</taxon>
        <taxon>Eurotiales</taxon>
        <taxon>Aspergillaceae</taxon>
        <taxon>Aspergillus</taxon>
        <taxon>Aspergillus subgen. Circumdati</taxon>
    </lineage>
</organism>
<protein>
    <submittedName>
        <fullName evidence="2">Uncharacterized protein</fullName>
    </submittedName>
</protein>
<feature type="compositionally biased region" description="Polar residues" evidence="1">
    <location>
        <begin position="35"/>
        <end position="50"/>
    </location>
</feature>
<feature type="region of interest" description="Disordered" evidence="1">
    <location>
        <begin position="1"/>
        <end position="78"/>
    </location>
</feature>
<keyword evidence="3" id="KW-1185">Reference proteome</keyword>
<dbReference type="OrthoDB" id="4508052at2759"/>
<dbReference type="Proteomes" id="UP000247647">
    <property type="component" value="Unassembled WGS sequence"/>
</dbReference>
<name>A0A318YDT1_ASPNB</name>
<evidence type="ECO:0000256" key="1">
    <source>
        <dbReference type="SAM" id="MobiDB-lite"/>
    </source>
</evidence>
<proteinExistence type="predicted"/>
<accession>A0A318YDT1</accession>